<proteinExistence type="predicted"/>
<dbReference type="AlphaFoldDB" id="A0A8J5XPE5"/>
<comment type="caution">
    <text evidence="1">The sequence shown here is derived from an EMBL/GenBank/DDBJ whole genome shotgun (WGS) entry which is preliminary data.</text>
</comment>
<name>A0A8J5XPE5_DIALT</name>
<dbReference type="EMBL" id="JAGTXO010000003">
    <property type="protein sequence ID" value="KAG8469048.1"/>
    <property type="molecule type" value="Genomic_DNA"/>
</dbReference>
<dbReference type="Proteomes" id="UP000751190">
    <property type="component" value="Unassembled WGS sequence"/>
</dbReference>
<sequence>MAPGALDEHGFAIVRRAEMGALAGAADGDDRGWGEEIDALARDMALETRGFEVITSARLQLVFRRNALSPVLLRVVAQLERALRAAKPDIGPIALMDCYVLRTCDGCKPDAFRPQEWHLDSIEQFPVAAVLLRGEELTNFARGPYVDLSEGVPPERIREWAFEWRGHKGLDSRGGSGSEAELAHWQRVLPAAGLATPDGSGRLTVDWAEQLEPAEQAAPAGRGGTEPGDVAFFFANKAHRGPATRALAAGSPPPTRDVLFVSWAAGRVRVPRSVRQSETDFTVFGWHLELKLRLTARAQRQARRLADMANDA</sequence>
<protein>
    <submittedName>
        <fullName evidence="1">Uncharacterized protein</fullName>
    </submittedName>
</protein>
<accession>A0A8J5XPE5</accession>
<evidence type="ECO:0000313" key="2">
    <source>
        <dbReference type="Proteomes" id="UP000751190"/>
    </source>
</evidence>
<gene>
    <name evidence="1" type="ORF">KFE25_007566</name>
</gene>
<reference evidence="1" key="1">
    <citation type="submission" date="2021-05" db="EMBL/GenBank/DDBJ databases">
        <title>The genome of the haptophyte Pavlova lutheri (Diacronema luteri, Pavlovales) - a model for lipid biosynthesis in eukaryotic algae.</title>
        <authorList>
            <person name="Hulatt C.J."/>
            <person name="Posewitz M.C."/>
        </authorList>
    </citation>
    <scope>NUCLEOTIDE SEQUENCE</scope>
    <source>
        <strain evidence="1">NIVA-4/92</strain>
    </source>
</reference>
<organism evidence="1 2">
    <name type="scientific">Diacronema lutheri</name>
    <name type="common">Unicellular marine alga</name>
    <name type="synonym">Monochrysis lutheri</name>
    <dbReference type="NCBI Taxonomy" id="2081491"/>
    <lineage>
        <taxon>Eukaryota</taxon>
        <taxon>Haptista</taxon>
        <taxon>Haptophyta</taxon>
        <taxon>Pavlovophyceae</taxon>
        <taxon>Pavlovales</taxon>
        <taxon>Pavlovaceae</taxon>
        <taxon>Diacronema</taxon>
    </lineage>
</organism>
<keyword evidence="2" id="KW-1185">Reference proteome</keyword>
<evidence type="ECO:0000313" key="1">
    <source>
        <dbReference type="EMBL" id="KAG8469048.1"/>
    </source>
</evidence>